<dbReference type="Proteomes" id="UP000095287">
    <property type="component" value="Unplaced"/>
</dbReference>
<feature type="region of interest" description="Disordered" evidence="1">
    <location>
        <begin position="47"/>
        <end position="79"/>
    </location>
</feature>
<organism evidence="2 3">
    <name type="scientific">Steinernema glaseri</name>
    <dbReference type="NCBI Taxonomy" id="37863"/>
    <lineage>
        <taxon>Eukaryota</taxon>
        <taxon>Metazoa</taxon>
        <taxon>Ecdysozoa</taxon>
        <taxon>Nematoda</taxon>
        <taxon>Chromadorea</taxon>
        <taxon>Rhabditida</taxon>
        <taxon>Tylenchina</taxon>
        <taxon>Panagrolaimomorpha</taxon>
        <taxon>Strongyloidoidea</taxon>
        <taxon>Steinernematidae</taxon>
        <taxon>Steinernema</taxon>
    </lineage>
</organism>
<protein>
    <submittedName>
        <fullName evidence="3">Protein TSSC4</fullName>
    </submittedName>
</protein>
<name>A0A1I7ZIM5_9BILA</name>
<evidence type="ECO:0000313" key="2">
    <source>
        <dbReference type="Proteomes" id="UP000095287"/>
    </source>
</evidence>
<reference evidence="3" key="1">
    <citation type="submission" date="2016-11" db="UniProtKB">
        <authorList>
            <consortium name="WormBaseParasite"/>
        </authorList>
    </citation>
    <scope>IDENTIFICATION</scope>
</reference>
<feature type="compositionally biased region" description="Basic and acidic residues" evidence="1">
    <location>
        <begin position="47"/>
        <end position="68"/>
    </location>
</feature>
<feature type="compositionally biased region" description="Polar residues" evidence="1">
    <location>
        <begin position="217"/>
        <end position="235"/>
    </location>
</feature>
<dbReference type="WBParaSite" id="L893_g26679.t1">
    <property type="protein sequence ID" value="L893_g26679.t1"/>
    <property type="gene ID" value="L893_g26679"/>
</dbReference>
<feature type="compositionally biased region" description="Low complexity" evidence="1">
    <location>
        <begin position="158"/>
        <end position="170"/>
    </location>
</feature>
<sequence>MVKHGIWKFLNTNFGPSELDHNVSDVDDDSGSFDSMDDEEFINRITEEYGGGEEHREYSKVETRRTKEEDEDDEELSEMKRREAELEKVFPKMDFWDAVVAVKEPPICRVPVAKPTWRKDRFAHVPSTPPNAVRIQYSDEDDIYNGDMKVTSKKPTKSRSSSTPRSSTTTWSFVVARPLWKVLPNKEHTTEKPKRKRRKRLSTRKQSKSIKRPSAEIPSSSGMSQNDLPTSSKSTHASKRLDKSLISEQIMPDSTTDTTFATRIRLRKDGNAYSVSEQREVQDKYERLLPTGAPDASIDVS</sequence>
<feature type="compositionally biased region" description="Basic residues" evidence="1">
    <location>
        <begin position="193"/>
        <end position="211"/>
    </location>
</feature>
<evidence type="ECO:0000313" key="3">
    <source>
        <dbReference type="WBParaSite" id="L893_g26679.t1"/>
    </source>
</evidence>
<feature type="region of interest" description="Disordered" evidence="1">
    <location>
        <begin position="184"/>
        <end position="258"/>
    </location>
</feature>
<feature type="region of interest" description="Disordered" evidence="1">
    <location>
        <begin position="122"/>
        <end position="170"/>
    </location>
</feature>
<proteinExistence type="predicted"/>
<dbReference type="AlphaFoldDB" id="A0A1I7ZIM5"/>
<accession>A0A1I7ZIM5</accession>
<keyword evidence="2" id="KW-1185">Reference proteome</keyword>
<evidence type="ECO:0000256" key="1">
    <source>
        <dbReference type="SAM" id="MobiDB-lite"/>
    </source>
</evidence>